<protein>
    <submittedName>
        <fullName evidence="1">Uncharacterized protein</fullName>
    </submittedName>
</protein>
<comment type="caution">
    <text evidence="1">The sequence shown here is derived from an EMBL/GenBank/DDBJ whole genome shotgun (WGS) entry which is preliminary data.</text>
</comment>
<evidence type="ECO:0000313" key="2">
    <source>
        <dbReference type="Proteomes" id="UP001234178"/>
    </source>
</evidence>
<accession>A0ABQ9YR64</accession>
<name>A0ABQ9YR64_9CRUS</name>
<keyword evidence="2" id="KW-1185">Reference proteome</keyword>
<dbReference type="PROSITE" id="PS51257">
    <property type="entry name" value="PROKAR_LIPOPROTEIN"/>
    <property type="match status" value="1"/>
</dbReference>
<dbReference type="EMBL" id="JAOYFB010000001">
    <property type="protein sequence ID" value="KAK4003113.1"/>
    <property type="molecule type" value="Genomic_DNA"/>
</dbReference>
<organism evidence="1 2">
    <name type="scientific">Daphnia magna</name>
    <dbReference type="NCBI Taxonomy" id="35525"/>
    <lineage>
        <taxon>Eukaryota</taxon>
        <taxon>Metazoa</taxon>
        <taxon>Ecdysozoa</taxon>
        <taxon>Arthropoda</taxon>
        <taxon>Crustacea</taxon>
        <taxon>Branchiopoda</taxon>
        <taxon>Diplostraca</taxon>
        <taxon>Cladocera</taxon>
        <taxon>Anomopoda</taxon>
        <taxon>Daphniidae</taxon>
        <taxon>Daphnia</taxon>
    </lineage>
</organism>
<sequence>MDPGLEKVLLHDKIPIQIATSSGCVVWEYALKDIEEYAVQRLSPFWFMCTCIYDPVLCVHTPVADTYANAENILGYNRATICRRKYNVLGIRLCSPRINSLRYT</sequence>
<proteinExistence type="predicted"/>
<gene>
    <name evidence="1" type="ORF">OUZ56_004895</name>
</gene>
<dbReference type="Proteomes" id="UP001234178">
    <property type="component" value="Unassembled WGS sequence"/>
</dbReference>
<reference evidence="1 2" key="1">
    <citation type="journal article" date="2023" name="Nucleic Acids Res.">
        <title>The hologenome of Daphnia magna reveals possible DNA methylation and microbiome-mediated evolution of the host genome.</title>
        <authorList>
            <person name="Chaturvedi A."/>
            <person name="Li X."/>
            <person name="Dhandapani V."/>
            <person name="Marshall H."/>
            <person name="Kissane S."/>
            <person name="Cuenca-Cambronero M."/>
            <person name="Asole G."/>
            <person name="Calvet F."/>
            <person name="Ruiz-Romero M."/>
            <person name="Marangio P."/>
            <person name="Guigo R."/>
            <person name="Rago D."/>
            <person name="Mirbahai L."/>
            <person name="Eastwood N."/>
            <person name="Colbourne J.K."/>
            <person name="Zhou J."/>
            <person name="Mallon E."/>
            <person name="Orsini L."/>
        </authorList>
    </citation>
    <scope>NUCLEOTIDE SEQUENCE [LARGE SCALE GENOMIC DNA]</scope>
    <source>
        <strain evidence="1">LRV0_1</strain>
    </source>
</reference>
<evidence type="ECO:0000313" key="1">
    <source>
        <dbReference type="EMBL" id="KAK4003113.1"/>
    </source>
</evidence>